<gene>
    <name evidence="9" type="ORF">SAMN02787113_03458</name>
</gene>
<evidence type="ECO:0000256" key="5">
    <source>
        <dbReference type="ARBA" id="ARBA00022692"/>
    </source>
</evidence>
<evidence type="ECO:0000256" key="4">
    <source>
        <dbReference type="ARBA" id="ARBA00022475"/>
    </source>
</evidence>
<dbReference type="PANTHER" id="PTHR30269">
    <property type="entry name" value="TRANSMEMBRANE PROTEIN YFCA"/>
    <property type="match status" value="1"/>
</dbReference>
<comment type="subcellular location">
    <subcellularLocation>
        <location evidence="1 8">Cell membrane</location>
        <topology evidence="1 8">Multi-pass membrane protein</topology>
    </subcellularLocation>
</comment>
<feature type="transmembrane region" description="Helical" evidence="8">
    <location>
        <begin position="217"/>
        <end position="239"/>
    </location>
</feature>
<evidence type="ECO:0000313" key="9">
    <source>
        <dbReference type="EMBL" id="SER29604.1"/>
    </source>
</evidence>
<accession>A0A1H9N0Y2</accession>
<dbReference type="InterPro" id="IPR002781">
    <property type="entry name" value="TM_pro_TauE-like"/>
</dbReference>
<protein>
    <recommendedName>
        <fullName evidence="8">Probable membrane transporter protein</fullName>
    </recommendedName>
</protein>
<dbReference type="PANTHER" id="PTHR30269:SF37">
    <property type="entry name" value="MEMBRANE TRANSPORTER PROTEIN"/>
    <property type="match status" value="1"/>
</dbReference>
<evidence type="ECO:0000256" key="1">
    <source>
        <dbReference type="ARBA" id="ARBA00004651"/>
    </source>
</evidence>
<feature type="transmembrane region" description="Helical" evidence="8">
    <location>
        <begin position="98"/>
        <end position="117"/>
    </location>
</feature>
<evidence type="ECO:0000256" key="8">
    <source>
        <dbReference type="RuleBase" id="RU363041"/>
    </source>
</evidence>
<comment type="similarity">
    <text evidence="2 8">Belongs to the 4-toluene sulfonate uptake permease (TSUP) (TC 2.A.102) family.</text>
</comment>
<feature type="transmembrane region" description="Helical" evidence="8">
    <location>
        <begin position="6"/>
        <end position="36"/>
    </location>
</feature>
<comment type="caution">
    <text evidence="9">The sequence shown here is derived from an EMBL/GenBank/DDBJ whole genome shotgun (WGS) entry which is preliminary data.</text>
</comment>
<dbReference type="GO" id="GO:0005886">
    <property type="term" value="C:plasma membrane"/>
    <property type="evidence" value="ECO:0007669"/>
    <property type="project" value="UniProtKB-SubCell"/>
</dbReference>
<feature type="transmembrane region" description="Helical" evidence="8">
    <location>
        <begin position="129"/>
        <end position="151"/>
    </location>
</feature>
<keyword evidence="5 8" id="KW-0812">Transmembrane</keyword>
<evidence type="ECO:0000256" key="3">
    <source>
        <dbReference type="ARBA" id="ARBA00022448"/>
    </source>
</evidence>
<proteinExistence type="inferred from homology"/>
<dbReference type="AlphaFoldDB" id="A0A1H9N0Y2"/>
<feature type="transmembrane region" description="Helical" evidence="8">
    <location>
        <begin position="163"/>
        <end position="181"/>
    </location>
</feature>
<dbReference type="Pfam" id="PF01925">
    <property type="entry name" value="TauE"/>
    <property type="match status" value="1"/>
</dbReference>
<keyword evidence="7 8" id="KW-0472">Membrane</keyword>
<evidence type="ECO:0000256" key="7">
    <source>
        <dbReference type="ARBA" id="ARBA00023136"/>
    </source>
</evidence>
<keyword evidence="6 8" id="KW-1133">Transmembrane helix</keyword>
<feature type="transmembrane region" description="Helical" evidence="8">
    <location>
        <begin position="187"/>
        <end position="210"/>
    </location>
</feature>
<reference evidence="9 10" key="1">
    <citation type="submission" date="2016-10" db="EMBL/GenBank/DDBJ databases">
        <authorList>
            <person name="Varghese N."/>
            <person name="Submissions S."/>
        </authorList>
    </citation>
    <scope>NUCLEOTIDE SEQUENCE [LARGE SCALE GENOMIC DNA]</scope>
    <source>
        <strain evidence="9 10">TC-13</strain>
    </source>
</reference>
<dbReference type="Proteomes" id="UP000199410">
    <property type="component" value="Unassembled WGS sequence"/>
</dbReference>
<evidence type="ECO:0000313" key="10">
    <source>
        <dbReference type="Proteomes" id="UP000199410"/>
    </source>
</evidence>
<dbReference type="EMBL" id="FOEL01000013">
    <property type="protein sequence ID" value="SER29604.1"/>
    <property type="molecule type" value="Genomic_DNA"/>
</dbReference>
<evidence type="ECO:0000256" key="2">
    <source>
        <dbReference type="ARBA" id="ARBA00009142"/>
    </source>
</evidence>
<name>A0A1H9N0Y2_9BACI</name>
<dbReference type="InterPro" id="IPR052017">
    <property type="entry name" value="TSUP"/>
</dbReference>
<keyword evidence="4 8" id="KW-1003">Cell membrane</keyword>
<evidence type="ECO:0000256" key="6">
    <source>
        <dbReference type="ARBA" id="ARBA00022989"/>
    </source>
</evidence>
<organism evidence="9 10">
    <name type="scientific">Lysinibacillus fusiformis</name>
    <dbReference type="NCBI Taxonomy" id="28031"/>
    <lineage>
        <taxon>Bacteria</taxon>
        <taxon>Bacillati</taxon>
        <taxon>Bacillota</taxon>
        <taxon>Bacilli</taxon>
        <taxon>Bacillales</taxon>
        <taxon>Bacillaceae</taxon>
        <taxon>Lysinibacillus</taxon>
    </lineage>
</organism>
<keyword evidence="3" id="KW-0813">Transport</keyword>
<sequence length="242" mass="26866">MLELTFYFFIILTAAILQTSTGFGFSIMATPFLLLLFSPPQAMQLNIILSLVISFSLLWKVKKDIEFALLKKIMIGSIVGAPVGSLLFAIVDVTTFKLLIAILLIGLTIMLIKNLSIQQTNGRDYGVGFISGMFTTSIGMAGPPLLLYFASTHKKKETIRATSLAYYIFIYLISLLSQLTIEGTSKTVWLYSLNALPIVLIGLIVGQLLFRKLNQKLFLTFIYVLLVASGIMLFIQSIWAML</sequence>
<feature type="transmembrane region" description="Helical" evidence="8">
    <location>
        <begin position="43"/>
        <end position="61"/>
    </location>
</feature>